<keyword evidence="4" id="KW-1185">Reference proteome</keyword>
<dbReference type="InterPro" id="IPR036291">
    <property type="entry name" value="NAD(P)-bd_dom_sf"/>
</dbReference>
<proteinExistence type="predicted"/>
<gene>
    <name evidence="1" type="ORF">CU635_07235</name>
    <name evidence="2" type="ORF">CVD25_12770</name>
</gene>
<name>A0A2N5GNP5_9BACI</name>
<dbReference type="AlphaFoldDB" id="A0A2N5GNP5"/>
<dbReference type="RefSeq" id="WP_101576498.1">
    <property type="nucleotide sequence ID" value="NZ_RWHA01000028.1"/>
</dbReference>
<evidence type="ECO:0000313" key="1">
    <source>
        <dbReference type="EMBL" id="PLR84090.1"/>
    </source>
</evidence>
<dbReference type="Proteomes" id="UP000234951">
    <property type="component" value="Unassembled WGS sequence"/>
</dbReference>
<protein>
    <submittedName>
        <fullName evidence="1">Uncharacterized protein</fullName>
    </submittedName>
</protein>
<reference evidence="2 4" key="2">
    <citation type="submission" date="2017-12" db="EMBL/GenBank/DDBJ databases">
        <title>Comparative Functional Genomics of Dry Heat Resistant strains isolated from the Viking Spacecraft.</title>
        <authorList>
            <person name="Seuylemezian A."/>
            <person name="Cooper K."/>
            <person name="Vaishampayan P."/>
        </authorList>
    </citation>
    <scope>NUCLEOTIDE SEQUENCE [LARGE SCALE GENOMIC DNA]</scope>
    <source>
        <strain evidence="2 4">ATCC 29669</strain>
    </source>
</reference>
<dbReference type="EMBL" id="PGVA01000014">
    <property type="protein sequence ID" value="PLR84090.1"/>
    <property type="molecule type" value="Genomic_DNA"/>
</dbReference>
<reference evidence="1 3" key="1">
    <citation type="submission" date="2017-11" db="EMBL/GenBank/DDBJ databases">
        <title>Comparitive Functional Genomics of Dry Heat Resistant strains isolated from the Viking Spacecraft.</title>
        <authorList>
            <person name="Seuylemezian A."/>
            <person name="Cooper K."/>
            <person name="Vaishampayan P."/>
        </authorList>
    </citation>
    <scope>NUCLEOTIDE SEQUENCE [LARGE SCALE GENOMIC DNA]</scope>
    <source>
        <strain evidence="1 3">M4.6</strain>
    </source>
</reference>
<accession>A0A2N5GNP5</accession>
<dbReference type="SUPFAM" id="SSF51735">
    <property type="entry name" value="NAD(P)-binding Rossmann-fold domains"/>
    <property type="match status" value="1"/>
</dbReference>
<sequence length="74" mass="8353">MDLRQRRVFKLVIKVVIKLQKAVLLMSLTKHILIIGGTGMLKGTVEYFLNRGDTVSVVARNTSKITELSERLVL</sequence>
<evidence type="ECO:0000313" key="3">
    <source>
        <dbReference type="Proteomes" id="UP000234951"/>
    </source>
</evidence>
<dbReference type="EMBL" id="PGVD01000033">
    <property type="protein sequence ID" value="PLR96264.1"/>
    <property type="molecule type" value="Genomic_DNA"/>
</dbReference>
<comment type="caution">
    <text evidence="1">The sequence shown here is derived from an EMBL/GenBank/DDBJ whole genome shotgun (WGS) entry which is preliminary data.</text>
</comment>
<dbReference type="Proteomes" id="UP000235114">
    <property type="component" value="Unassembled WGS sequence"/>
</dbReference>
<organism evidence="1 3">
    <name type="scientific">Bacillus canaveralius</name>
    <dbReference type="NCBI Taxonomy" id="1403243"/>
    <lineage>
        <taxon>Bacteria</taxon>
        <taxon>Bacillati</taxon>
        <taxon>Bacillota</taxon>
        <taxon>Bacilli</taxon>
        <taxon>Bacillales</taxon>
        <taxon>Bacillaceae</taxon>
        <taxon>Bacillus</taxon>
    </lineage>
</organism>
<evidence type="ECO:0000313" key="2">
    <source>
        <dbReference type="EMBL" id="PLR96264.1"/>
    </source>
</evidence>
<evidence type="ECO:0000313" key="4">
    <source>
        <dbReference type="Proteomes" id="UP000235114"/>
    </source>
</evidence>